<evidence type="ECO:0000313" key="2">
    <source>
        <dbReference type="EMBL" id="RRR66214.1"/>
    </source>
</evidence>
<dbReference type="EMBL" id="RSAS01000875">
    <property type="protein sequence ID" value="RRR66214.1"/>
    <property type="molecule type" value="Genomic_DNA"/>
</dbReference>
<organism evidence="2 3">
    <name type="scientific">Candidatus Viridilinea halotolerans</name>
    <dbReference type="NCBI Taxonomy" id="2491704"/>
    <lineage>
        <taxon>Bacteria</taxon>
        <taxon>Bacillati</taxon>
        <taxon>Chloroflexota</taxon>
        <taxon>Chloroflexia</taxon>
        <taxon>Chloroflexales</taxon>
        <taxon>Chloroflexineae</taxon>
        <taxon>Oscillochloridaceae</taxon>
        <taxon>Candidatus Viridilinea</taxon>
    </lineage>
</organism>
<accession>A0A426TRP3</accession>
<evidence type="ECO:0008006" key="4">
    <source>
        <dbReference type="Google" id="ProtNLM"/>
    </source>
</evidence>
<proteinExistence type="predicted"/>
<evidence type="ECO:0000313" key="3">
    <source>
        <dbReference type="Proteomes" id="UP000280307"/>
    </source>
</evidence>
<keyword evidence="1" id="KW-0472">Membrane</keyword>
<evidence type="ECO:0000256" key="1">
    <source>
        <dbReference type="SAM" id="Phobius"/>
    </source>
</evidence>
<reference evidence="2 3" key="1">
    <citation type="submission" date="2018-12" db="EMBL/GenBank/DDBJ databases">
        <title>Genome Sequence of Candidatus Viridilinea halotolerans isolated from saline sulfide-rich spring.</title>
        <authorList>
            <person name="Grouzdev D.S."/>
            <person name="Burganskaya E.I."/>
            <person name="Krutkina M.S."/>
            <person name="Sukhacheva M.V."/>
            <person name="Gorlenko V.M."/>
        </authorList>
    </citation>
    <scope>NUCLEOTIDE SEQUENCE [LARGE SCALE GENOMIC DNA]</scope>
    <source>
        <strain evidence="2">Chok-6</strain>
    </source>
</reference>
<name>A0A426TRP3_9CHLR</name>
<sequence>MSQFRFDQRWLILVGLVVVLANAKALPWQVVTLTLVGVGGWLLWLAWEKWGGGSRLGRNTGRVTYWRGQRIERPPLPRQLRPTAWYALAPVIVIALFGLALIMAGLVVLLKVFGL</sequence>
<keyword evidence="1" id="KW-1133">Transmembrane helix</keyword>
<protein>
    <recommendedName>
        <fullName evidence="4">DUF3899 domain-containing protein</fullName>
    </recommendedName>
</protein>
<keyword evidence="1" id="KW-0812">Transmembrane</keyword>
<feature type="transmembrane region" description="Helical" evidence="1">
    <location>
        <begin position="84"/>
        <end position="110"/>
    </location>
</feature>
<dbReference type="Proteomes" id="UP000280307">
    <property type="component" value="Unassembled WGS sequence"/>
</dbReference>
<dbReference type="AlphaFoldDB" id="A0A426TRP3"/>
<gene>
    <name evidence="2" type="ORF">EI684_21090</name>
</gene>
<comment type="caution">
    <text evidence="2">The sequence shown here is derived from an EMBL/GenBank/DDBJ whole genome shotgun (WGS) entry which is preliminary data.</text>
</comment>